<dbReference type="InParanoid" id="A0A3R7DK79"/>
<protein>
    <submittedName>
        <fullName evidence="2">Uncharacterized protein</fullName>
    </submittedName>
</protein>
<reference evidence="2 3" key="2">
    <citation type="journal article" date="2021" name="Genomics">
        <title>High-quality reference genome for Clonorchis sinensis.</title>
        <authorList>
            <person name="Young N.D."/>
            <person name="Stroehlein A.J."/>
            <person name="Kinkar L."/>
            <person name="Wang T."/>
            <person name="Sohn W.M."/>
            <person name="Chang B.C.H."/>
            <person name="Kaur P."/>
            <person name="Weisz D."/>
            <person name="Dudchenko O."/>
            <person name="Aiden E.L."/>
            <person name="Korhonen P.K."/>
            <person name="Gasser R.B."/>
        </authorList>
    </citation>
    <scope>NUCLEOTIDE SEQUENCE [LARGE SCALE GENOMIC DNA]</scope>
    <source>
        <strain evidence="2">Cs-k2</strain>
    </source>
</reference>
<evidence type="ECO:0000256" key="1">
    <source>
        <dbReference type="SAM" id="MobiDB-lite"/>
    </source>
</evidence>
<dbReference type="Proteomes" id="UP000286415">
    <property type="component" value="Unassembled WGS sequence"/>
</dbReference>
<reference evidence="2 3" key="1">
    <citation type="journal article" date="2018" name="Biotechnol. Adv.">
        <title>Improved genomic resources and new bioinformatic workflow for the carcinogenic parasite Clonorchis sinensis: Biotechnological implications.</title>
        <authorList>
            <person name="Wang D."/>
            <person name="Korhonen P.K."/>
            <person name="Gasser R.B."/>
            <person name="Young N.D."/>
        </authorList>
    </citation>
    <scope>NUCLEOTIDE SEQUENCE [LARGE SCALE GENOMIC DNA]</scope>
    <source>
        <strain evidence="2">Cs-k2</strain>
    </source>
</reference>
<feature type="region of interest" description="Disordered" evidence="1">
    <location>
        <begin position="79"/>
        <end position="102"/>
    </location>
</feature>
<dbReference type="AlphaFoldDB" id="A0A3R7DK79"/>
<dbReference type="EMBL" id="NIRI02000010">
    <property type="protein sequence ID" value="KAG5454455.1"/>
    <property type="molecule type" value="Genomic_DNA"/>
</dbReference>
<evidence type="ECO:0000313" key="2">
    <source>
        <dbReference type="EMBL" id="KAG5454455.1"/>
    </source>
</evidence>
<organism evidence="2 3">
    <name type="scientific">Clonorchis sinensis</name>
    <name type="common">Chinese liver fluke</name>
    <dbReference type="NCBI Taxonomy" id="79923"/>
    <lineage>
        <taxon>Eukaryota</taxon>
        <taxon>Metazoa</taxon>
        <taxon>Spiralia</taxon>
        <taxon>Lophotrochozoa</taxon>
        <taxon>Platyhelminthes</taxon>
        <taxon>Trematoda</taxon>
        <taxon>Digenea</taxon>
        <taxon>Opisthorchiida</taxon>
        <taxon>Opisthorchiata</taxon>
        <taxon>Opisthorchiidae</taxon>
        <taxon>Clonorchis</taxon>
    </lineage>
</organism>
<feature type="compositionally biased region" description="Basic residues" evidence="1">
    <location>
        <begin position="89"/>
        <end position="102"/>
    </location>
</feature>
<keyword evidence="3" id="KW-1185">Reference proteome</keyword>
<gene>
    <name evidence="2" type="ORF">CSKR_113121</name>
</gene>
<name>A0A3R7DK79_CLOSI</name>
<sequence length="180" mass="20030">MRRPGAAHSVARKHHKQEIQLGSRREALDSSFELISSAYPMAVPGFELRIHDMRGERVTTTPPTHHPFGALLPCHPNGQQEGWDTARLPKPRQGKSRGRAGRVRTTDLPATVINIQTVTIQPNCPAAELANQSRAAWATWQYPSPPAAHLGGMAVRRRKGATDELMSFDDCDSRRDIFYC</sequence>
<accession>A0A3R7DK79</accession>
<comment type="caution">
    <text evidence="2">The sequence shown here is derived from an EMBL/GenBank/DDBJ whole genome shotgun (WGS) entry which is preliminary data.</text>
</comment>
<feature type="region of interest" description="Disordered" evidence="1">
    <location>
        <begin position="1"/>
        <end position="24"/>
    </location>
</feature>
<evidence type="ECO:0000313" key="3">
    <source>
        <dbReference type="Proteomes" id="UP000286415"/>
    </source>
</evidence>
<proteinExistence type="predicted"/>
<feature type="compositionally biased region" description="Basic residues" evidence="1">
    <location>
        <begin position="1"/>
        <end position="16"/>
    </location>
</feature>